<keyword evidence="6 7" id="KW-0472">Membrane</keyword>
<dbReference type="InterPro" id="IPR058533">
    <property type="entry name" value="Cation_efflux_TM"/>
</dbReference>
<feature type="transmembrane region" description="Helical" evidence="7">
    <location>
        <begin position="159"/>
        <end position="192"/>
    </location>
</feature>
<evidence type="ECO:0000256" key="7">
    <source>
        <dbReference type="SAM" id="Phobius"/>
    </source>
</evidence>
<feature type="transmembrane region" description="Helical" evidence="7">
    <location>
        <begin position="12"/>
        <end position="34"/>
    </location>
</feature>
<dbReference type="InterPro" id="IPR036837">
    <property type="entry name" value="Cation_efflux_CTD_sf"/>
</dbReference>
<keyword evidence="11" id="KW-1185">Reference proteome</keyword>
<dbReference type="GO" id="GO:0006882">
    <property type="term" value="P:intracellular zinc ion homeostasis"/>
    <property type="evidence" value="ECO:0007669"/>
    <property type="project" value="TreeGrafter"/>
</dbReference>
<dbReference type="InterPro" id="IPR050291">
    <property type="entry name" value="CDF_Transporter"/>
</dbReference>
<dbReference type="RefSeq" id="WP_207726976.1">
    <property type="nucleotide sequence ID" value="NZ_JACHEN010000013.1"/>
</dbReference>
<dbReference type="GO" id="GO:0015086">
    <property type="term" value="F:cadmium ion transmembrane transporter activity"/>
    <property type="evidence" value="ECO:0007669"/>
    <property type="project" value="TreeGrafter"/>
</dbReference>
<dbReference type="Gene3D" id="1.20.1510.10">
    <property type="entry name" value="Cation efflux protein transmembrane domain"/>
    <property type="match status" value="1"/>
</dbReference>
<dbReference type="Proteomes" id="UP000579281">
    <property type="component" value="Unassembled WGS sequence"/>
</dbReference>
<keyword evidence="4 7" id="KW-0812">Transmembrane</keyword>
<protein>
    <submittedName>
        <fullName evidence="10">Cation diffusion facilitator family transporter</fullName>
    </submittedName>
</protein>
<feature type="transmembrane region" description="Helical" evidence="7">
    <location>
        <begin position="114"/>
        <end position="132"/>
    </location>
</feature>
<evidence type="ECO:0000259" key="9">
    <source>
        <dbReference type="Pfam" id="PF16916"/>
    </source>
</evidence>
<comment type="subcellular location">
    <subcellularLocation>
        <location evidence="1">Membrane</location>
        <topology evidence="1">Multi-pass membrane protein</topology>
    </subcellularLocation>
</comment>
<dbReference type="AlphaFoldDB" id="A0A841KS39"/>
<dbReference type="PANTHER" id="PTHR43840:SF15">
    <property type="entry name" value="MITOCHONDRIAL METAL TRANSPORTER 1-RELATED"/>
    <property type="match status" value="1"/>
</dbReference>
<sequence length="290" mass="32358">MMDKRNYKQVRNILLGIFVLNILVAAAKIIYGVITKTSSMTADGYHSLSDGTSNIVGLIGIWIASKPADEGHPYGHHKFETLATGIIGLLLFFVSYQILIEAYERFRNPQIPEINGVSFGVMIITLVVNMIITKYEDNKGKELKSAILISDASHTKSDIYVSLSVIVSLIAVKFNFLIMDTIVAVVIAVLIIKAGLEVLIPSINVLSDASVIDSEQIYGLVMNFPNVIYCHKIRTRGKENYIMMDLHVGANKSISLEEAHTLSHDIKDRIIQEFQDIREVIIHMEPAERK</sequence>
<evidence type="ECO:0000256" key="2">
    <source>
        <dbReference type="ARBA" id="ARBA00008114"/>
    </source>
</evidence>
<keyword evidence="5 7" id="KW-1133">Transmembrane helix</keyword>
<dbReference type="InterPro" id="IPR027469">
    <property type="entry name" value="Cation_efflux_TMD_sf"/>
</dbReference>
<reference evidence="10 11" key="1">
    <citation type="submission" date="2020-08" db="EMBL/GenBank/DDBJ databases">
        <title>Genomic Encyclopedia of Type Strains, Phase IV (KMG-IV): sequencing the most valuable type-strain genomes for metagenomic binning, comparative biology and taxonomic classification.</title>
        <authorList>
            <person name="Goeker M."/>
        </authorList>
    </citation>
    <scope>NUCLEOTIDE SEQUENCE [LARGE SCALE GENOMIC DNA]</scope>
    <source>
        <strain evidence="10 11">DSM 103526</strain>
    </source>
</reference>
<comment type="similarity">
    <text evidence="2">Belongs to the cation diffusion facilitator (CDF) transporter (TC 2.A.4) family.</text>
</comment>
<evidence type="ECO:0000313" key="11">
    <source>
        <dbReference type="Proteomes" id="UP000579281"/>
    </source>
</evidence>
<dbReference type="EMBL" id="JACHEN010000013">
    <property type="protein sequence ID" value="MBB6216213.1"/>
    <property type="molecule type" value="Genomic_DNA"/>
</dbReference>
<gene>
    <name evidence="10" type="ORF">HNQ80_002312</name>
</gene>
<comment type="caution">
    <text evidence="10">The sequence shown here is derived from an EMBL/GenBank/DDBJ whole genome shotgun (WGS) entry which is preliminary data.</text>
</comment>
<dbReference type="NCBIfam" id="TIGR01297">
    <property type="entry name" value="CDF"/>
    <property type="match status" value="1"/>
</dbReference>
<dbReference type="InterPro" id="IPR027470">
    <property type="entry name" value="Cation_efflux_CTD"/>
</dbReference>
<evidence type="ECO:0000256" key="4">
    <source>
        <dbReference type="ARBA" id="ARBA00022692"/>
    </source>
</evidence>
<name>A0A841KS39_9FIRM</name>
<feature type="domain" description="Cation efflux protein cytoplasmic" evidence="9">
    <location>
        <begin position="213"/>
        <end position="286"/>
    </location>
</feature>
<accession>A0A841KS39</accession>
<dbReference type="GO" id="GO:0015093">
    <property type="term" value="F:ferrous iron transmembrane transporter activity"/>
    <property type="evidence" value="ECO:0007669"/>
    <property type="project" value="TreeGrafter"/>
</dbReference>
<evidence type="ECO:0000256" key="5">
    <source>
        <dbReference type="ARBA" id="ARBA00022989"/>
    </source>
</evidence>
<dbReference type="FunFam" id="1.20.1510.10:FF:000006">
    <property type="entry name" value="Divalent cation efflux transporter"/>
    <property type="match status" value="1"/>
</dbReference>
<proteinExistence type="inferred from homology"/>
<dbReference type="SUPFAM" id="SSF160240">
    <property type="entry name" value="Cation efflux protein cytoplasmic domain-like"/>
    <property type="match status" value="1"/>
</dbReference>
<dbReference type="SUPFAM" id="SSF161111">
    <property type="entry name" value="Cation efflux protein transmembrane domain-like"/>
    <property type="match status" value="1"/>
</dbReference>
<dbReference type="InterPro" id="IPR002524">
    <property type="entry name" value="Cation_efflux"/>
</dbReference>
<evidence type="ECO:0000313" key="10">
    <source>
        <dbReference type="EMBL" id="MBB6216213.1"/>
    </source>
</evidence>
<evidence type="ECO:0000259" key="8">
    <source>
        <dbReference type="Pfam" id="PF01545"/>
    </source>
</evidence>
<organism evidence="10 11">
    <name type="scientific">Anaerosolibacter carboniphilus</name>
    <dbReference type="NCBI Taxonomy" id="1417629"/>
    <lineage>
        <taxon>Bacteria</taxon>
        <taxon>Bacillati</taxon>
        <taxon>Bacillota</taxon>
        <taxon>Clostridia</taxon>
        <taxon>Peptostreptococcales</taxon>
        <taxon>Thermotaleaceae</taxon>
        <taxon>Anaerosolibacter</taxon>
    </lineage>
</organism>
<evidence type="ECO:0000256" key="1">
    <source>
        <dbReference type="ARBA" id="ARBA00004141"/>
    </source>
</evidence>
<dbReference type="PANTHER" id="PTHR43840">
    <property type="entry name" value="MITOCHONDRIAL METAL TRANSPORTER 1-RELATED"/>
    <property type="match status" value="1"/>
</dbReference>
<dbReference type="Gene3D" id="3.30.70.1350">
    <property type="entry name" value="Cation efflux protein, cytoplasmic domain"/>
    <property type="match status" value="1"/>
</dbReference>
<feature type="transmembrane region" description="Helical" evidence="7">
    <location>
        <begin position="82"/>
        <end position="102"/>
    </location>
</feature>
<dbReference type="GO" id="GO:0015341">
    <property type="term" value="F:zinc efflux antiporter activity"/>
    <property type="evidence" value="ECO:0007669"/>
    <property type="project" value="TreeGrafter"/>
</dbReference>
<dbReference type="Pfam" id="PF01545">
    <property type="entry name" value="Cation_efflux"/>
    <property type="match status" value="1"/>
</dbReference>
<feature type="domain" description="Cation efflux protein transmembrane" evidence="8">
    <location>
        <begin position="17"/>
        <end position="206"/>
    </location>
</feature>
<keyword evidence="3" id="KW-0813">Transport</keyword>
<dbReference type="GO" id="GO:0005886">
    <property type="term" value="C:plasma membrane"/>
    <property type="evidence" value="ECO:0007669"/>
    <property type="project" value="TreeGrafter"/>
</dbReference>
<dbReference type="Pfam" id="PF16916">
    <property type="entry name" value="ZT_dimer"/>
    <property type="match status" value="1"/>
</dbReference>
<evidence type="ECO:0000256" key="6">
    <source>
        <dbReference type="ARBA" id="ARBA00023136"/>
    </source>
</evidence>
<evidence type="ECO:0000256" key="3">
    <source>
        <dbReference type="ARBA" id="ARBA00022448"/>
    </source>
</evidence>